<evidence type="ECO:0000259" key="14">
    <source>
        <dbReference type="PROSITE" id="PS51110"/>
    </source>
</evidence>
<dbReference type="InterPro" id="IPR007856">
    <property type="entry name" value="SapB_1"/>
</dbReference>
<keyword evidence="7" id="KW-1015">Disulfide bond</keyword>
<keyword evidence="8" id="KW-0325">Glycoprotein</keyword>
<feature type="domain" description="Saposin B-type" evidence="13">
    <location>
        <begin position="545"/>
        <end position="626"/>
    </location>
</feature>
<dbReference type="Pfam" id="PF05184">
    <property type="entry name" value="SapB_1"/>
    <property type="match status" value="5"/>
</dbReference>
<dbReference type="GO" id="GO:0016020">
    <property type="term" value="C:membrane"/>
    <property type="evidence" value="ECO:0007669"/>
    <property type="project" value="GOC"/>
</dbReference>
<evidence type="ECO:0000256" key="3">
    <source>
        <dbReference type="ARBA" id="ARBA00022525"/>
    </source>
</evidence>
<protein>
    <recommendedName>
        <fullName evidence="10">Pulmonary surfactant-associated protein B</fullName>
    </recommendedName>
    <alternativeName>
        <fullName evidence="11">Pulmonary surfactant-associated proteolipid SPL(Phe)</fullName>
    </alternativeName>
</protein>
<organism evidence="15 16">
    <name type="scientific">Gryllus longicercus</name>
    <dbReference type="NCBI Taxonomy" id="2509291"/>
    <lineage>
        <taxon>Eukaryota</taxon>
        <taxon>Metazoa</taxon>
        <taxon>Ecdysozoa</taxon>
        <taxon>Arthropoda</taxon>
        <taxon>Hexapoda</taxon>
        <taxon>Insecta</taxon>
        <taxon>Pterygota</taxon>
        <taxon>Neoptera</taxon>
        <taxon>Polyneoptera</taxon>
        <taxon>Orthoptera</taxon>
        <taxon>Ensifera</taxon>
        <taxon>Gryllidea</taxon>
        <taxon>Grylloidea</taxon>
        <taxon>Gryllidae</taxon>
        <taxon>Gryllinae</taxon>
        <taxon>Gryllus</taxon>
    </lineage>
</organism>
<dbReference type="InterPro" id="IPR051428">
    <property type="entry name" value="Sphingo_Act-Surfact_Prot"/>
</dbReference>
<keyword evidence="3" id="KW-0964">Secreted</keyword>
<dbReference type="InterPro" id="IPR008139">
    <property type="entry name" value="SaposinB_dom"/>
</dbReference>
<feature type="domain" description="Saposin B-type" evidence="13">
    <location>
        <begin position="286"/>
        <end position="369"/>
    </location>
</feature>
<evidence type="ECO:0000256" key="7">
    <source>
        <dbReference type="ARBA" id="ARBA00023157"/>
    </source>
</evidence>
<dbReference type="PRINTS" id="PR01797">
    <property type="entry name" value="SAPOSIN"/>
</dbReference>
<evidence type="ECO:0000256" key="8">
    <source>
        <dbReference type="ARBA" id="ARBA00023180"/>
    </source>
</evidence>
<comment type="caution">
    <text evidence="15">The sequence shown here is derived from an EMBL/GenBank/DDBJ whole genome shotgun (WGS) entry which is preliminary data.</text>
</comment>
<evidence type="ECO:0000259" key="13">
    <source>
        <dbReference type="PROSITE" id="PS50015"/>
    </source>
</evidence>
<evidence type="ECO:0000256" key="11">
    <source>
        <dbReference type="ARBA" id="ARBA00041785"/>
    </source>
</evidence>
<dbReference type="Proteomes" id="UP001378592">
    <property type="component" value="Unassembled WGS sequence"/>
</dbReference>
<feature type="domain" description="Saposin B-type" evidence="13">
    <location>
        <begin position="757"/>
        <end position="838"/>
    </location>
</feature>
<keyword evidence="2" id="KW-0767">Surface film</keyword>
<keyword evidence="16" id="KW-1185">Reference proteome</keyword>
<dbReference type="GO" id="GO:0005764">
    <property type="term" value="C:lysosome"/>
    <property type="evidence" value="ECO:0007669"/>
    <property type="project" value="InterPro"/>
</dbReference>
<dbReference type="Gene3D" id="1.10.225.10">
    <property type="entry name" value="Saposin-like"/>
    <property type="match status" value="7"/>
</dbReference>
<dbReference type="InterPro" id="IPR008373">
    <property type="entry name" value="Saposin"/>
</dbReference>
<feature type="domain" description="Saposin B-type" evidence="13">
    <location>
        <begin position="179"/>
        <end position="258"/>
    </location>
</feature>
<dbReference type="SMART" id="SM00741">
    <property type="entry name" value="SapB"/>
    <property type="match status" value="7"/>
</dbReference>
<dbReference type="PANTHER" id="PTHR11480:SF3">
    <property type="entry name" value="BCDNA.GH08312"/>
    <property type="match status" value="1"/>
</dbReference>
<proteinExistence type="predicted"/>
<keyword evidence="6" id="KW-0677">Repeat</keyword>
<gene>
    <name evidence="15" type="ORF">R5R35_000269</name>
</gene>
<dbReference type="FunFam" id="1.10.225.10:FF:000002">
    <property type="entry name" value="prosaposin isoform X2"/>
    <property type="match status" value="2"/>
</dbReference>
<dbReference type="PROSITE" id="PS51110">
    <property type="entry name" value="SAP_A"/>
    <property type="match status" value="2"/>
</dbReference>
<feature type="domain" description="Saposin B-type" evidence="13">
    <location>
        <begin position="669"/>
        <end position="750"/>
    </location>
</feature>
<dbReference type="PANTHER" id="PTHR11480">
    <property type="entry name" value="SAPOSIN-RELATED"/>
    <property type="match status" value="1"/>
</dbReference>
<feature type="domain" description="Saposin A-type" evidence="14">
    <location>
        <begin position="31"/>
        <end position="71"/>
    </location>
</feature>
<feature type="domain" description="Saposin B-type" evidence="13">
    <location>
        <begin position="75"/>
        <end position="157"/>
    </location>
</feature>
<evidence type="ECO:0000256" key="9">
    <source>
        <dbReference type="ARBA" id="ARBA00037221"/>
    </source>
</evidence>
<comment type="function">
    <text evidence="9">Pulmonary surfactant-associated proteins promote alveolar stability by lowering the surface tension at the air-liquid interface in the peripheral air spaces. SP-B increases the collapse pressure of palmitic acid to nearly 70 millinewtons per meter.</text>
</comment>
<keyword evidence="4" id="KW-0305">Gaseous exchange</keyword>
<accession>A0AAN9Z8F3</accession>
<evidence type="ECO:0000256" key="6">
    <source>
        <dbReference type="ARBA" id="ARBA00022737"/>
    </source>
</evidence>
<feature type="chain" id="PRO_5042862868" description="Pulmonary surfactant-associated protein B" evidence="12">
    <location>
        <begin position="22"/>
        <end position="884"/>
    </location>
</feature>
<sequence>MGLQGVGFIGLCLLFVGTVQSASIEIIDSSPPVNSRFCVRGPPYWCKNITTAKDCNAVKHCIQTVWEQQTLPADNDNVCQICKDMVAQARAQLESNETQEELREVFEGSCKLIPISIVQKECIKLSDEFIPELVETLASQMNPQAVCAVAGLCNNARIDALLRSSSGSNSDEISNEITSPEKCHDCSLVARQIEQNLLRTPKETILNNFVEACGRLGSFSDGCAAVVITHFESLYSHLMKNFNGDGLCHLSGMCQFKFHTHEPDETIEGIEVVHTSSVGMLKPEKKDGACEMCQQLVLHLRDFLVANTTETEFEQVLKGLCGQFKSFKAQCLSIVEEYYAVFYDFLVSELDAKGAKELCSLLAICRPPTVKGGPLWPLVPTEAVHNYEAHKAAAGIPESRPIVGQDEANSMNILHRVPLNGDGVGVRIADGNSWAAPLPVDRMLPQTVTYVSNKQLCTFCEYLLHYLQVALTSPATESEIRKVVGEACDHLPHTIDDQCRSFVDTYGDALVALLAQEIDPSQVCPKLGLCPESQVLVDLTHVVNDKPTCPLCLFAVEELVTKLKDNKTEEGIRKALDELCEDLPKSLVGECRTFVENYSEELVDMIVADFTPQEVCSYLKLCDPPSISSAPVSSVDEIMTNDVQLPIKRLLPQTVVNAELEQMQSNVEDSTSCVLCEFVLSKIDSALKDKTTEDEIKHVVHDVCNWMPKTVVAECNKFVDQYADLVITLLAQNIDPKEVCTEIKLCASKLQHVPDSSLDQCVMCDALMGALEGAMQDPTIDKDAAKALQKVCTLIPKKDEDKCKSMVKIYGPSILNLLARETPINYICEKLGLCPQNRQVVGLLGGKRCTWGPGYWCQSVSHAKACGAIAHCQERVWKADKPAE</sequence>
<feature type="domain" description="Saposin B-type" evidence="13">
    <location>
        <begin position="453"/>
        <end position="534"/>
    </location>
</feature>
<evidence type="ECO:0000256" key="10">
    <source>
        <dbReference type="ARBA" id="ARBA00041094"/>
    </source>
</evidence>
<evidence type="ECO:0000256" key="12">
    <source>
        <dbReference type="SAM" id="SignalP"/>
    </source>
</evidence>
<dbReference type="AlphaFoldDB" id="A0AAN9Z8F3"/>
<dbReference type="GO" id="GO:0006665">
    <property type="term" value="P:sphingolipid metabolic process"/>
    <property type="evidence" value="ECO:0007669"/>
    <property type="project" value="InterPro"/>
</dbReference>
<feature type="signal peptide" evidence="12">
    <location>
        <begin position="1"/>
        <end position="21"/>
    </location>
</feature>
<dbReference type="FunFam" id="1.10.225.10:FF:000008">
    <property type="entry name" value="Pulmonary surfactant-associated protein B"/>
    <property type="match status" value="1"/>
</dbReference>
<comment type="subcellular location">
    <subcellularLocation>
        <location evidence="1">Secreted</location>
        <location evidence="1">Extracellular space</location>
        <location evidence="1">Surface film</location>
    </subcellularLocation>
</comment>
<dbReference type="GO" id="GO:0007585">
    <property type="term" value="P:respiratory gaseous exchange by respiratory system"/>
    <property type="evidence" value="ECO:0007669"/>
    <property type="project" value="UniProtKB-KW"/>
</dbReference>
<dbReference type="PROSITE" id="PS50015">
    <property type="entry name" value="SAP_B"/>
    <property type="match status" value="7"/>
</dbReference>
<dbReference type="SMART" id="SM00162">
    <property type="entry name" value="SAPA"/>
    <property type="match status" value="2"/>
</dbReference>
<dbReference type="InterPro" id="IPR003119">
    <property type="entry name" value="SAP_A"/>
</dbReference>
<evidence type="ECO:0000256" key="2">
    <source>
        <dbReference type="ARBA" id="ARBA00022439"/>
    </source>
</evidence>
<evidence type="ECO:0000313" key="15">
    <source>
        <dbReference type="EMBL" id="KAK7866652.1"/>
    </source>
</evidence>
<evidence type="ECO:0000256" key="5">
    <source>
        <dbReference type="ARBA" id="ARBA00022729"/>
    </source>
</evidence>
<name>A0AAN9Z8F3_9ORTH</name>
<dbReference type="InterPro" id="IPR011001">
    <property type="entry name" value="Saposin-like"/>
</dbReference>
<keyword evidence="5 12" id="KW-0732">Signal</keyword>
<dbReference type="Pfam" id="PF02199">
    <property type="entry name" value="SapA"/>
    <property type="match status" value="2"/>
</dbReference>
<evidence type="ECO:0000313" key="16">
    <source>
        <dbReference type="Proteomes" id="UP001378592"/>
    </source>
</evidence>
<dbReference type="InterPro" id="IPR008138">
    <property type="entry name" value="SapB_2"/>
</dbReference>
<dbReference type="EMBL" id="JAZDUA010000141">
    <property type="protein sequence ID" value="KAK7866652.1"/>
    <property type="molecule type" value="Genomic_DNA"/>
</dbReference>
<evidence type="ECO:0000256" key="4">
    <source>
        <dbReference type="ARBA" id="ARBA00022713"/>
    </source>
</evidence>
<dbReference type="GO" id="GO:0005576">
    <property type="term" value="C:extracellular region"/>
    <property type="evidence" value="ECO:0007669"/>
    <property type="project" value="UniProtKB-SubCell"/>
</dbReference>
<feature type="domain" description="Saposin A-type" evidence="14">
    <location>
        <begin position="842"/>
        <end position="882"/>
    </location>
</feature>
<dbReference type="SUPFAM" id="SSF47862">
    <property type="entry name" value="Saposin"/>
    <property type="match status" value="7"/>
</dbReference>
<evidence type="ECO:0000256" key="1">
    <source>
        <dbReference type="ARBA" id="ARBA00004364"/>
    </source>
</evidence>
<reference evidence="15 16" key="1">
    <citation type="submission" date="2024-03" db="EMBL/GenBank/DDBJ databases">
        <title>The genome assembly and annotation of the cricket Gryllus longicercus Weissman &amp; Gray.</title>
        <authorList>
            <person name="Szrajer S."/>
            <person name="Gray D."/>
            <person name="Ylla G."/>
        </authorList>
    </citation>
    <scope>NUCLEOTIDE SEQUENCE [LARGE SCALE GENOMIC DNA]</scope>
    <source>
        <strain evidence="15">DAG 2021-001</strain>
        <tissue evidence="15">Whole body minus gut</tissue>
    </source>
</reference>
<dbReference type="Pfam" id="PF03489">
    <property type="entry name" value="SapB_2"/>
    <property type="match status" value="5"/>
</dbReference>